<dbReference type="InterPro" id="IPR027619">
    <property type="entry name" value="C-S_lyase_PatB-like"/>
</dbReference>
<evidence type="ECO:0000256" key="3">
    <source>
        <dbReference type="ARBA" id="ARBA00022898"/>
    </source>
</evidence>
<dbReference type="GO" id="GO:0030170">
    <property type="term" value="F:pyridoxal phosphate binding"/>
    <property type="evidence" value="ECO:0007669"/>
    <property type="project" value="InterPro"/>
</dbReference>
<evidence type="ECO:0000259" key="6">
    <source>
        <dbReference type="Pfam" id="PF00155"/>
    </source>
</evidence>
<dbReference type="Proteomes" id="UP000824242">
    <property type="component" value="Unassembled WGS sequence"/>
</dbReference>
<comment type="similarity">
    <text evidence="5">Belongs to the class-II pyridoxal-phosphate-dependent aminotransferase family. MalY/PatB cystathionine beta-lyase subfamily.</text>
</comment>
<dbReference type="AlphaFoldDB" id="A0A9D1DEG6"/>
<dbReference type="GO" id="GO:0047804">
    <property type="term" value="F:cysteine-S-conjugate beta-lyase activity"/>
    <property type="evidence" value="ECO:0007669"/>
    <property type="project" value="UniProtKB-EC"/>
</dbReference>
<comment type="cofactor">
    <cofactor evidence="1">
        <name>pyridoxal 5'-phosphate</name>
        <dbReference type="ChEBI" id="CHEBI:597326"/>
    </cofactor>
</comment>
<keyword evidence="4" id="KW-0456">Lyase</keyword>
<dbReference type="InterPro" id="IPR015422">
    <property type="entry name" value="PyrdxlP-dep_Trfase_small"/>
</dbReference>
<dbReference type="CDD" id="cd00609">
    <property type="entry name" value="AAT_like"/>
    <property type="match status" value="1"/>
</dbReference>
<dbReference type="PANTHER" id="PTHR43525">
    <property type="entry name" value="PROTEIN MALY"/>
    <property type="match status" value="1"/>
</dbReference>
<dbReference type="NCBIfam" id="TIGR04350">
    <property type="entry name" value="C_S_lyase_PatB"/>
    <property type="match status" value="1"/>
</dbReference>
<name>A0A9D1DEG6_9FIRM</name>
<proteinExistence type="inferred from homology"/>
<reference evidence="7" key="1">
    <citation type="submission" date="2020-10" db="EMBL/GenBank/DDBJ databases">
        <authorList>
            <person name="Gilroy R."/>
        </authorList>
    </citation>
    <scope>NUCLEOTIDE SEQUENCE</scope>
    <source>
        <strain evidence="7">ChiSxjej1B13-7958</strain>
    </source>
</reference>
<dbReference type="Pfam" id="PF00155">
    <property type="entry name" value="Aminotran_1_2"/>
    <property type="match status" value="1"/>
</dbReference>
<dbReference type="Gene3D" id="3.40.640.10">
    <property type="entry name" value="Type I PLP-dependent aspartate aminotransferase-like (Major domain)"/>
    <property type="match status" value="1"/>
</dbReference>
<dbReference type="InterPro" id="IPR015421">
    <property type="entry name" value="PyrdxlP-dep_Trfase_major"/>
</dbReference>
<evidence type="ECO:0000256" key="5">
    <source>
        <dbReference type="ARBA" id="ARBA00037974"/>
    </source>
</evidence>
<evidence type="ECO:0000313" key="8">
    <source>
        <dbReference type="Proteomes" id="UP000824242"/>
    </source>
</evidence>
<keyword evidence="7" id="KW-0808">Transferase</keyword>
<feature type="domain" description="Aminotransferase class I/classII large" evidence="6">
    <location>
        <begin position="32"/>
        <end position="385"/>
    </location>
</feature>
<dbReference type="Gene3D" id="3.90.1150.10">
    <property type="entry name" value="Aspartate Aminotransferase, domain 1"/>
    <property type="match status" value="1"/>
</dbReference>
<evidence type="ECO:0000256" key="2">
    <source>
        <dbReference type="ARBA" id="ARBA00012224"/>
    </source>
</evidence>
<dbReference type="InterPro" id="IPR004839">
    <property type="entry name" value="Aminotransferase_I/II_large"/>
</dbReference>
<accession>A0A9D1DEG6</accession>
<dbReference type="InterPro" id="IPR015424">
    <property type="entry name" value="PyrdxlP-dep_Trfase"/>
</dbReference>
<dbReference type="GO" id="GO:0008483">
    <property type="term" value="F:transaminase activity"/>
    <property type="evidence" value="ECO:0007669"/>
    <property type="project" value="UniProtKB-KW"/>
</dbReference>
<evidence type="ECO:0000313" key="7">
    <source>
        <dbReference type="EMBL" id="HIR47656.1"/>
    </source>
</evidence>
<dbReference type="SUPFAM" id="SSF53383">
    <property type="entry name" value="PLP-dependent transferases"/>
    <property type="match status" value="1"/>
</dbReference>
<evidence type="ECO:0000256" key="4">
    <source>
        <dbReference type="ARBA" id="ARBA00023239"/>
    </source>
</evidence>
<dbReference type="InterPro" id="IPR051798">
    <property type="entry name" value="Class-II_PLP-Dep_Aminotrans"/>
</dbReference>
<dbReference type="EMBL" id="DVGZ01000090">
    <property type="protein sequence ID" value="HIR47656.1"/>
    <property type="molecule type" value="Genomic_DNA"/>
</dbReference>
<comment type="caution">
    <text evidence="7">The sequence shown here is derived from an EMBL/GenBank/DDBJ whole genome shotgun (WGS) entry which is preliminary data.</text>
</comment>
<sequence length="389" mass="44117">MESRFDEIIDRHHTMCEKYDGIARSGRPEDTIPLWVADMDFRAPDSVREALHRLADHGIFGYSFTGDEYFEAVRNWFATRFGWEPKQEWLVCTPGVVYGFSAAIQALTQEGDAVLIQQPVYPPFAGSLENTGRRLVNSPLHEENGRYCMESPDEIERRIVENNVKIFLLCSPHNPVGRVWTREELETVNDICLRHGVVVISDEIHADFTFPGHKHTVFASLSKEAEQNCIVCTAPSKTFNLAGLQTSNLFIPNPELREKMRKFMGRLHYDQPNLAGLTACMAAYRGGASWLDELIPYLAENVSLVRSFLRDHLPQLRLVEPEGTYLLWIDCRGLGLSQEELGKFFSERARLWVNEGEMFGPGGEGFVRVNIGCPRSVLQTALSRLSLHA</sequence>
<evidence type="ECO:0000256" key="1">
    <source>
        <dbReference type="ARBA" id="ARBA00001933"/>
    </source>
</evidence>
<dbReference type="EC" id="4.4.1.13" evidence="2"/>
<gene>
    <name evidence="7" type="ORF">IAB89_08395</name>
</gene>
<protein>
    <recommendedName>
        <fullName evidence="2">cysteine-S-conjugate beta-lyase</fullName>
        <ecNumber evidence="2">4.4.1.13</ecNumber>
    </recommendedName>
</protein>
<keyword evidence="7" id="KW-0032">Aminotransferase</keyword>
<organism evidence="7 8">
    <name type="scientific">Candidatus Caccousia avicola</name>
    <dbReference type="NCBI Taxonomy" id="2840721"/>
    <lineage>
        <taxon>Bacteria</taxon>
        <taxon>Bacillati</taxon>
        <taxon>Bacillota</taxon>
        <taxon>Clostridia</taxon>
        <taxon>Eubacteriales</taxon>
        <taxon>Oscillospiraceae</taxon>
        <taxon>Oscillospiraceae incertae sedis</taxon>
        <taxon>Candidatus Caccousia</taxon>
    </lineage>
</organism>
<dbReference type="PANTHER" id="PTHR43525:SF1">
    <property type="entry name" value="PROTEIN MALY"/>
    <property type="match status" value="1"/>
</dbReference>
<reference evidence="7" key="2">
    <citation type="journal article" date="2021" name="PeerJ">
        <title>Extensive microbial diversity within the chicken gut microbiome revealed by metagenomics and culture.</title>
        <authorList>
            <person name="Gilroy R."/>
            <person name="Ravi A."/>
            <person name="Getino M."/>
            <person name="Pursley I."/>
            <person name="Horton D.L."/>
            <person name="Alikhan N.F."/>
            <person name="Baker D."/>
            <person name="Gharbi K."/>
            <person name="Hall N."/>
            <person name="Watson M."/>
            <person name="Adriaenssens E.M."/>
            <person name="Foster-Nyarko E."/>
            <person name="Jarju S."/>
            <person name="Secka A."/>
            <person name="Antonio M."/>
            <person name="Oren A."/>
            <person name="Chaudhuri R.R."/>
            <person name="La Ragione R."/>
            <person name="Hildebrand F."/>
            <person name="Pallen M.J."/>
        </authorList>
    </citation>
    <scope>NUCLEOTIDE SEQUENCE</scope>
    <source>
        <strain evidence="7">ChiSxjej1B13-7958</strain>
    </source>
</reference>
<keyword evidence="3" id="KW-0663">Pyridoxal phosphate</keyword>